<name>A0AAE3KVZ7_9EURY</name>
<evidence type="ECO:0000313" key="2">
    <source>
        <dbReference type="EMBL" id="MCQ6962150.1"/>
    </source>
</evidence>
<evidence type="ECO:0008006" key="4">
    <source>
        <dbReference type="Google" id="ProtNLM"/>
    </source>
</evidence>
<sequence>MIDKISQLINEYYIDPILHDSGYNIVNTVTWAIILGICIFGIVKLLRKMNVNITDRLTASVIPFILAGSSLRVIEDTGVLEPPISYLFITPNIYFLVFLITVIFLIIAKVVSKAANKGFETVFALLGSAWFVVNIAYLLYLEDIVRPWVPIFVIASAGVLLYLIYLIFRRSGSEIFTNRLNLSILGVHLLDASSTFAGVDFLGYYEKHVVPALLIDLTGTALVMYPLKLLIFLPVIYILDTQFEEDEDSKTLKTFLKLVIIMLGLAPACRNTIRMMLGV</sequence>
<feature type="transmembrane region" description="Helical" evidence="1">
    <location>
        <begin position="180"/>
        <end position="205"/>
    </location>
</feature>
<keyword evidence="1" id="KW-0812">Transmembrane</keyword>
<feature type="transmembrane region" description="Helical" evidence="1">
    <location>
        <begin position="57"/>
        <end position="74"/>
    </location>
</feature>
<feature type="transmembrane region" description="Helical" evidence="1">
    <location>
        <begin position="225"/>
        <end position="243"/>
    </location>
</feature>
<comment type="caution">
    <text evidence="2">The sequence shown here is derived from an EMBL/GenBank/DDBJ whole genome shotgun (WGS) entry which is preliminary data.</text>
</comment>
<reference evidence="2 3" key="1">
    <citation type="journal article" date="2011" name="Appl. Environ. Microbiol.">
        <title>Methanogenic archaea isolated from Taiwan's Chelungpu fault.</title>
        <authorList>
            <person name="Wu S.Y."/>
            <person name="Lai M.C."/>
        </authorList>
    </citation>
    <scope>NUCLEOTIDE SEQUENCE [LARGE SCALE GENOMIC DNA]</scope>
    <source>
        <strain evidence="2 3">St545Mb</strain>
    </source>
</reference>
<keyword evidence="1" id="KW-0472">Membrane</keyword>
<feature type="transmembrane region" description="Helical" evidence="1">
    <location>
        <begin position="25"/>
        <end position="45"/>
    </location>
</feature>
<feature type="transmembrane region" description="Helical" evidence="1">
    <location>
        <begin position="86"/>
        <end position="107"/>
    </location>
</feature>
<feature type="transmembrane region" description="Helical" evidence="1">
    <location>
        <begin position="255"/>
        <end position="273"/>
    </location>
</feature>
<dbReference type="Pfam" id="PF01889">
    <property type="entry name" value="DUF63"/>
    <property type="match status" value="1"/>
</dbReference>
<proteinExistence type="predicted"/>
<dbReference type="InterPro" id="IPR002749">
    <property type="entry name" value="DUF63"/>
</dbReference>
<dbReference type="Proteomes" id="UP001206983">
    <property type="component" value="Unassembled WGS sequence"/>
</dbReference>
<keyword evidence="3" id="KW-1185">Reference proteome</keyword>
<evidence type="ECO:0000256" key="1">
    <source>
        <dbReference type="SAM" id="Phobius"/>
    </source>
</evidence>
<organism evidence="2 3">
    <name type="scientific">Methanolobus chelungpuianus</name>
    <dbReference type="NCBI Taxonomy" id="502115"/>
    <lineage>
        <taxon>Archaea</taxon>
        <taxon>Methanobacteriati</taxon>
        <taxon>Methanobacteriota</taxon>
        <taxon>Stenosarchaea group</taxon>
        <taxon>Methanomicrobia</taxon>
        <taxon>Methanosarcinales</taxon>
        <taxon>Methanosarcinaceae</taxon>
        <taxon>Methanolobus</taxon>
    </lineage>
</organism>
<dbReference type="PANTHER" id="PTHR40700">
    <property type="entry name" value="HYPOTHETICAL MEMBRANE PROTEIN, CONSERVED, DUF63 FAMILY"/>
    <property type="match status" value="1"/>
</dbReference>
<keyword evidence="1" id="KW-1133">Transmembrane helix</keyword>
<dbReference type="RefSeq" id="WP_305891106.1">
    <property type="nucleotide sequence ID" value="NZ_JTEO01000002.1"/>
</dbReference>
<protein>
    <recommendedName>
        <fullName evidence="4">DUF63 domain-containing protein</fullName>
    </recommendedName>
</protein>
<gene>
    <name evidence="2" type="ORF">PV02_03145</name>
</gene>
<feature type="transmembrane region" description="Helical" evidence="1">
    <location>
        <begin position="147"/>
        <end position="168"/>
    </location>
</feature>
<feature type="transmembrane region" description="Helical" evidence="1">
    <location>
        <begin position="119"/>
        <end position="141"/>
    </location>
</feature>
<accession>A0AAE3KVZ7</accession>
<evidence type="ECO:0000313" key="3">
    <source>
        <dbReference type="Proteomes" id="UP001206983"/>
    </source>
</evidence>
<dbReference type="AlphaFoldDB" id="A0AAE3KVZ7"/>
<dbReference type="EMBL" id="JTEO01000002">
    <property type="protein sequence ID" value="MCQ6962150.1"/>
    <property type="molecule type" value="Genomic_DNA"/>
</dbReference>
<dbReference type="PANTHER" id="PTHR40700:SF1">
    <property type="entry name" value="DUF63 DOMAIN-CONTAINING PROTEIN"/>
    <property type="match status" value="1"/>
</dbReference>